<dbReference type="Gene3D" id="3.10.450.50">
    <property type="match status" value="1"/>
</dbReference>
<dbReference type="CDD" id="cd00531">
    <property type="entry name" value="NTF2_like"/>
    <property type="match status" value="1"/>
</dbReference>
<sequence length="154" mass="16781">MKKFVAIMMVAFACVAGAGEPKPGATLLDKQFAAWNSHDPEKVAAFYTDDVVYEDVTYGEVAHGREELKRLAAGFFAAVPDMHLERVSVFQHGKHGSSEWIFSGTDVGLYKTGKKFSVRGGSIFEVRGGKIAGNRDYYDSASIMRQVGLLPAAK</sequence>
<dbReference type="Pfam" id="PF07366">
    <property type="entry name" value="SnoaL"/>
    <property type="match status" value="1"/>
</dbReference>
<dbReference type="EMBL" id="JACPNR010000010">
    <property type="protein sequence ID" value="MBI2678780.1"/>
    <property type="molecule type" value="Genomic_DNA"/>
</dbReference>
<dbReference type="PANTHER" id="PTHR38436:SF1">
    <property type="entry name" value="ESTER CYCLASE"/>
    <property type="match status" value="1"/>
</dbReference>
<gene>
    <name evidence="2" type="ORF">HYX28_08360</name>
</gene>
<comment type="caution">
    <text evidence="2">The sequence shown here is derived from an EMBL/GenBank/DDBJ whole genome shotgun (WGS) entry which is preliminary data.</text>
</comment>
<dbReference type="PANTHER" id="PTHR38436">
    <property type="entry name" value="POLYKETIDE CYCLASE SNOAL-LIKE DOMAIN"/>
    <property type="match status" value="1"/>
</dbReference>
<reference evidence="2" key="1">
    <citation type="submission" date="2020-07" db="EMBL/GenBank/DDBJ databases">
        <title>Huge and variable diversity of episymbiotic CPR bacteria and DPANN archaea in groundwater ecosystems.</title>
        <authorList>
            <person name="He C.Y."/>
            <person name="Keren R."/>
            <person name="Whittaker M."/>
            <person name="Farag I.F."/>
            <person name="Doudna J."/>
            <person name="Cate J.H.D."/>
            <person name="Banfield J.F."/>
        </authorList>
    </citation>
    <scope>NUCLEOTIDE SEQUENCE</scope>
    <source>
        <strain evidence="2">NC_groundwater_580_Pr5_B-0.1um_64_19</strain>
    </source>
</reference>
<organism evidence="2 3">
    <name type="scientific">Candidatus Korobacter versatilis</name>
    <dbReference type="NCBI Taxonomy" id="658062"/>
    <lineage>
        <taxon>Bacteria</taxon>
        <taxon>Pseudomonadati</taxon>
        <taxon>Acidobacteriota</taxon>
        <taxon>Terriglobia</taxon>
        <taxon>Terriglobales</taxon>
        <taxon>Candidatus Korobacteraceae</taxon>
        <taxon>Candidatus Korobacter</taxon>
    </lineage>
</organism>
<dbReference type="InterPro" id="IPR032710">
    <property type="entry name" value="NTF2-like_dom_sf"/>
</dbReference>
<evidence type="ECO:0000256" key="1">
    <source>
        <dbReference type="SAM" id="SignalP"/>
    </source>
</evidence>
<dbReference type="GO" id="GO:0030638">
    <property type="term" value="P:polyketide metabolic process"/>
    <property type="evidence" value="ECO:0007669"/>
    <property type="project" value="InterPro"/>
</dbReference>
<protein>
    <submittedName>
        <fullName evidence="2">Ester cyclase</fullName>
    </submittedName>
</protein>
<feature type="chain" id="PRO_5036943686" evidence="1">
    <location>
        <begin position="19"/>
        <end position="154"/>
    </location>
</feature>
<keyword evidence="1" id="KW-0732">Signal</keyword>
<proteinExistence type="predicted"/>
<feature type="signal peptide" evidence="1">
    <location>
        <begin position="1"/>
        <end position="18"/>
    </location>
</feature>
<dbReference type="Proteomes" id="UP000779809">
    <property type="component" value="Unassembled WGS sequence"/>
</dbReference>
<dbReference type="InterPro" id="IPR009959">
    <property type="entry name" value="Cyclase_SnoaL-like"/>
</dbReference>
<dbReference type="AlphaFoldDB" id="A0A932EPE0"/>
<evidence type="ECO:0000313" key="3">
    <source>
        <dbReference type="Proteomes" id="UP000779809"/>
    </source>
</evidence>
<name>A0A932EPE0_9BACT</name>
<evidence type="ECO:0000313" key="2">
    <source>
        <dbReference type="EMBL" id="MBI2678780.1"/>
    </source>
</evidence>
<accession>A0A932EPE0</accession>
<dbReference type="SUPFAM" id="SSF54427">
    <property type="entry name" value="NTF2-like"/>
    <property type="match status" value="1"/>
</dbReference>